<dbReference type="Proteomes" id="UP000828941">
    <property type="component" value="Chromosome 5"/>
</dbReference>
<comment type="caution">
    <text evidence="1">The sequence shown here is derived from an EMBL/GenBank/DDBJ whole genome shotgun (WGS) entry which is preliminary data.</text>
</comment>
<reference evidence="1 2" key="1">
    <citation type="journal article" date="2022" name="DNA Res.">
        <title>Chromosomal-level genome assembly of the orchid tree Bauhinia variegata (Leguminosae; Cercidoideae) supports the allotetraploid origin hypothesis of Bauhinia.</title>
        <authorList>
            <person name="Zhong Y."/>
            <person name="Chen Y."/>
            <person name="Zheng D."/>
            <person name="Pang J."/>
            <person name="Liu Y."/>
            <person name="Luo S."/>
            <person name="Meng S."/>
            <person name="Qian L."/>
            <person name="Wei D."/>
            <person name="Dai S."/>
            <person name="Zhou R."/>
        </authorList>
    </citation>
    <scope>NUCLEOTIDE SEQUENCE [LARGE SCALE GENOMIC DNA]</scope>
    <source>
        <strain evidence="1">BV-YZ2020</strain>
    </source>
</reference>
<evidence type="ECO:0000313" key="2">
    <source>
        <dbReference type="Proteomes" id="UP000828941"/>
    </source>
</evidence>
<keyword evidence="2" id="KW-1185">Reference proteome</keyword>
<name>A0ACB9PA60_BAUVA</name>
<sequence length="89" mass="9546">MFIISQCSVASSIGSVSSRHFGRAIVMPNLKPPITTTKAAVAYRESILKALSLGSNFTPLKWETFSISYQLYPAGATTNSQDGVTDLFG</sequence>
<gene>
    <name evidence="1" type="ORF">L6164_012727</name>
</gene>
<dbReference type="EMBL" id="CM039430">
    <property type="protein sequence ID" value="KAI4345625.1"/>
    <property type="molecule type" value="Genomic_DNA"/>
</dbReference>
<accession>A0ACB9PA60</accession>
<organism evidence="1 2">
    <name type="scientific">Bauhinia variegata</name>
    <name type="common">Purple orchid tree</name>
    <name type="synonym">Phanera variegata</name>
    <dbReference type="NCBI Taxonomy" id="167791"/>
    <lineage>
        <taxon>Eukaryota</taxon>
        <taxon>Viridiplantae</taxon>
        <taxon>Streptophyta</taxon>
        <taxon>Embryophyta</taxon>
        <taxon>Tracheophyta</taxon>
        <taxon>Spermatophyta</taxon>
        <taxon>Magnoliopsida</taxon>
        <taxon>eudicotyledons</taxon>
        <taxon>Gunneridae</taxon>
        <taxon>Pentapetalae</taxon>
        <taxon>rosids</taxon>
        <taxon>fabids</taxon>
        <taxon>Fabales</taxon>
        <taxon>Fabaceae</taxon>
        <taxon>Cercidoideae</taxon>
        <taxon>Cercideae</taxon>
        <taxon>Bauhiniinae</taxon>
        <taxon>Bauhinia</taxon>
    </lineage>
</organism>
<proteinExistence type="predicted"/>
<evidence type="ECO:0000313" key="1">
    <source>
        <dbReference type="EMBL" id="KAI4345625.1"/>
    </source>
</evidence>
<protein>
    <submittedName>
        <fullName evidence="1">Uncharacterized protein</fullName>
    </submittedName>
</protein>